<evidence type="ECO:0000256" key="1">
    <source>
        <dbReference type="ARBA" id="ARBA00022737"/>
    </source>
</evidence>
<evidence type="ECO:0000313" key="6">
    <source>
        <dbReference type="EMBL" id="GFN77091.1"/>
    </source>
</evidence>
<feature type="domain" description="Fibronectin type-III" evidence="5">
    <location>
        <begin position="439"/>
        <end position="533"/>
    </location>
</feature>
<dbReference type="SUPFAM" id="SSF48726">
    <property type="entry name" value="Immunoglobulin"/>
    <property type="match status" value="2"/>
</dbReference>
<dbReference type="InterPro" id="IPR007110">
    <property type="entry name" value="Ig-like_dom"/>
</dbReference>
<name>A0AAV3Y4R9_9GAST</name>
<dbReference type="AlphaFoldDB" id="A0AAV3Y4R9"/>
<dbReference type="InterPro" id="IPR036116">
    <property type="entry name" value="FN3_sf"/>
</dbReference>
<feature type="domain" description="Fibronectin type-III" evidence="5">
    <location>
        <begin position="119"/>
        <end position="225"/>
    </location>
</feature>
<keyword evidence="1" id="KW-0677">Repeat</keyword>
<dbReference type="SMART" id="SM00060">
    <property type="entry name" value="FN3"/>
    <property type="match status" value="8"/>
</dbReference>
<dbReference type="PANTHER" id="PTHR46708">
    <property type="entry name" value="TENASCIN"/>
    <property type="match status" value="1"/>
</dbReference>
<dbReference type="SMART" id="SM00408">
    <property type="entry name" value="IGc2"/>
    <property type="match status" value="2"/>
</dbReference>
<dbReference type="SMART" id="SM00409">
    <property type="entry name" value="IG"/>
    <property type="match status" value="2"/>
</dbReference>
<dbReference type="Proteomes" id="UP000735302">
    <property type="component" value="Unassembled WGS sequence"/>
</dbReference>
<dbReference type="InterPro" id="IPR050991">
    <property type="entry name" value="ECM_Regulatory_Proteins"/>
</dbReference>
<dbReference type="CDD" id="cd00063">
    <property type="entry name" value="FN3"/>
    <property type="match status" value="3"/>
</dbReference>
<dbReference type="SUPFAM" id="SSF49265">
    <property type="entry name" value="Fibronectin type III"/>
    <property type="match status" value="5"/>
</dbReference>
<feature type="domain" description="Ig-like" evidence="4">
    <location>
        <begin position="31"/>
        <end position="113"/>
    </location>
</feature>
<feature type="compositionally biased region" description="Low complexity" evidence="2">
    <location>
        <begin position="901"/>
        <end position="913"/>
    </location>
</feature>
<accession>A0AAV3Y4R9</accession>
<dbReference type="Pfam" id="PF00041">
    <property type="entry name" value="fn3"/>
    <property type="match status" value="3"/>
</dbReference>
<reference evidence="6 7" key="1">
    <citation type="journal article" date="2021" name="Elife">
        <title>Chloroplast acquisition without the gene transfer in kleptoplastic sea slugs, Plakobranchus ocellatus.</title>
        <authorList>
            <person name="Maeda T."/>
            <person name="Takahashi S."/>
            <person name="Yoshida T."/>
            <person name="Shimamura S."/>
            <person name="Takaki Y."/>
            <person name="Nagai Y."/>
            <person name="Toyoda A."/>
            <person name="Suzuki Y."/>
            <person name="Arimoto A."/>
            <person name="Ishii H."/>
            <person name="Satoh N."/>
            <person name="Nishiyama T."/>
            <person name="Hasebe M."/>
            <person name="Maruyama T."/>
            <person name="Minagawa J."/>
            <person name="Obokata J."/>
            <person name="Shigenobu S."/>
        </authorList>
    </citation>
    <scope>NUCLEOTIDE SEQUENCE [LARGE SCALE GENOMIC DNA]</scope>
</reference>
<evidence type="ECO:0000256" key="3">
    <source>
        <dbReference type="SAM" id="SignalP"/>
    </source>
</evidence>
<dbReference type="InterPro" id="IPR003599">
    <property type="entry name" value="Ig_sub"/>
</dbReference>
<sequence length="1259" mass="139516">MRGDITHQCSGLIFAVLSLSVHTAVGKPAPPPLTNEAYKAIKGESIELYCLFQGDGETGSWTYQQLNQEGRYATYSLEGFPNVLYLFISDVQYQDAGDFTCVGESNNSTTRLQVIEATPPHAVRLQSDKPTEVTVSWAAPLTNPEEVIAYAIYVTRLEEPRMTAKYDYNNVSRSGKESFVVGDLIPGTSYEFKLACIYHTGPEEDEFEHVGPLSDGAQITLEKEDSPDLTREDVEPEEVRAQQLQVTQAEDASLDVSWHLPLTPTPESLLGFKVTYWIIAPKMKVSPKQGLRVSAPDNQNSNGSFWQAALKDLETGAKYSISVRPILKSGFGPPTTPVSIWNKAVYPQLGIRAAVLGPDTVMVTYSVLGRVKPSNVKLSFSNESAIKWKYFRINYKDKFAIVADLQPRSTYFFKVMAKLGKSHKEAVTYVTTPPSDLSTPTNLTVRFQDDDRVQVVWSHDNPADVKGYKVSVEEKQPDQSYKILNQTMTSSNQMEAVFTGLNKSLEYRVKVTPFGLQGPGEPSEATLFPLEAEATKQQPVLSDEPREPLTFTSYLPDLHPVEVGGDITLNCSVIGQPQPQVRWYKDDHLVATAALDELSVLFEETGITGNFSLRCVASNDLQLISQDVQVFQQDPEEISVEVYIVHVSETEVLVKWVVITGDLDSISGFLLSLHDVMDSELSSHFRQSDARSLQLDQLTGHSKYKLVLRTLTTTEQADRDELDFVVEPPDTVTENMTKLHLDILEVRDDQARLDIRITGPKAKRLAKYRVTVNYVTPLGHQHVIEIHTVRPENPSLVIEGLEPHRLYEVVVQALPKAFPIPVVSEKVRFYTSIPGRSAQPVLSPLTLREMTSSKETISPSDITMSSTPMTTQVTTQVTTPLSIAVSTAVSTAVTTPVSVDQTELTTDPDTETTVAPAENSTTATPDDGPYIMTLRELTRTSSTLRIGWFITQGNLGKIDTFLFQIRSESGKKLSEKKLKSNERLQKLSLLQPNTTYLVTLQAKDAQAKVLAQAEMPVRTKATDTLTDMSDPVLFLEANEIRSDQVLLMWDVQDVNTSVISSFRLKVQVAGPGGTTLLDRDVASKFFTIRLGLQPNKRFYVTLDVIGDDNQPFLRSALTMETPEANAVGTPVNGSAMSIPPAATTTTASVTLGRFSNPDMTLVIVKMSPNNLILSWNLKDVTPGYVKEFKLTIREDSMSGPVWKSELIPTFEFFKEVNGLSGLRTYYLKFEALSPDGTSFLEVNTSFIPAKLDKTTTVLT</sequence>
<keyword evidence="3" id="KW-0732">Signal</keyword>
<keyword evidence="7" id="KW-1185">Reference proteome</keyword>
<proteinExistence type="predicted"/>
<organism evidence="6 7">
    <name type="scientific">Plakobranchus ocellatus</name>
    <dbReference type="NCBI Taxonomy" id="259542"/>
    <lineage>
        <taxon>Eukaryota</taxon>
        <taxon>Metazoa</taxon>
        <taxon>Spiralia</taxon>
        <taxon>Lophotrochozoa</taxon>
        <taxon>Mollusca</taxon>
        <taxon>Gastropoda</taxon>
        <taxon>Heterobranchia</taxon>
        <taxon>Euthyneura</taxon>
        <taxon>Panpulmonata</taxon>
        <taxon>Sacoglossa</taxon>
        <taxon>Placobranchoidea</taxon>
        <taxon>Plakobranchidae</taxon>
        <taxon>Plakobranchus</taxon>
    </lineage>
</organism>
<feature type="region of interest" description="Disordered" evidence="2">
    <location>
        <begin position="901"/>
        <end position="928"/>
    </location>
</feature>
<dbReference type="EMBL" id="BLXT01000437">
    <property type="protein sequence ID" value="GFN77091.1"/>
    <property type="molecule type" value="Genomic_DNA"/>
</dbReference>
<evidence type="ECO:0000259" key="4">
    <source>
        <dbReference type="PROSITE" id="PS50835"/>
    </source>
</evidence>
<dbReference type="PROSITE" id="PS50835">
    <property type="entry name" value="IG_LIKE"/>
    <property type="match status" value="2"/>
</dbReference>
<evidence type="ECO:0000256" key="2">
    <source>
        <dbReference type="SAM" id="MobiDB-lite"/>
    </source>
</evidence>
<feature type="domain" description="Ig-like" evidence="4">
    <location>
        <begin position="548"/>
        <end position="631"/>
    </location>
</feature>
<dbReference type="InterPro" id="IPR003961">
    <property type="entry name" value="FN3_dom"/>
</dbReference>
<evidence type="ECO:0000259" key="5">
    <source>
        <dbReference type="PROSITE" id="PS50853"/>
    </source>
</evidence>
<feature type="domain" description="Fibronectin type-III" evidence="5">
    <location>
        <begin position="240"/>
        <end position="345"/>
    </location>
</feature>
<comment type="caution">
    <text evidence="6">The sequence shown here is derived from an EMBL/GenBank/DDBJ whole genome shotgun (WGS) entry which is preliminary data.</text>
</comment>
<dbReference type="PROSITE" id="PS50853">
    <property type="entry name" value="FN3"/>
    <property type="match status" value="3"/>
</dbReference>
<feature type="chain" id="PRO_5043797455" evidence="3">
    <location>
        <begin position="27"/>
        <end position="1259"/>
    </location>
</feature>
<dbReference type="InterPro" id="IPR013783">
    <property type="entry name" value="Ig-like_fold"/>
</dbReference>
<dbReference type="InterPro" id="IPR036179">
    <property type="entry name" value="Ig-like_dom_sf"/>
</dbReference>
<dbReference type="Pfam" id="PF07679">
    <property type="entry name" value="I-set"/>
    <property type="match status" value="1"/>
</dbReference>
<feature type="signal peptide" evidence="3">
    <location>
        <begin position="1"/>
        <end position="26"/>
    </location>
</feature>
<gene>
    <name evidence="6" type="ORF">PoB_000359700</name>
</gene>
<evidence type="ECO:0000313" key="7">
    <source>
        <dbReference type="Proteomes" id="UP000735302"/>
    </source>
</evidence>
<dbReference type="InterPro" id="IPR013098">
    <property type="entry name" value="Ig_I-set"/>
</dbReference>
<protein>
    <submittedName>
        <fullName evidence="6">Uncharacterized protein</fullName>
    </submittedName>
</protein>
<dbReference type="InterPro" id="IPR003598">
    <property type="entry name" value="Ig_sub2"/>
</dbReference>
<dbReference type="Gene3D" id="2.60.40.10">
    <property type="entry name" value="Immunoglobulins"/>
    <property type="match status" value="5"/>
</dbReference>
<dbReference type="PANTHER" id="PTHR46708:SF2">
    <property type="entry name" value="FIBRONECTIN TYPE-III DOMAIN-CONTAINING PROTEIN"/>
    <property type="match status" value="1"/>
</dbReference>